<keyword evidence="1" id="KW-0812">Transmembrane</keyword>
<keyword evidence="2" id="KW-0378">Hydrolase</keyword>
<keyword evidence="1" id="KW-1133">Transmembrane helix</keyword>
<proteinExistence type="predicted"/>
<dbReference type="InterPro" id="IPR007404">
    <property type="entry name" value="YdjM-like"/>
</dbReference>
<evidence type="ECO:0000313" key="2">
    <source>
        <dbReference type="EMBL" id="XAT64663.1"/>
    </source>
</evidence>
<dbReference type="PANTHER" id="PTHR35531">
    <property type="entry name" value="INNER MEMBRANE PROTEIN YBCI-RELATED"/>
    <property type="match status" value="1"/>
</dbReference>
<evidence type="ECO:0000313" key="3">
    <source>
        <dbReference type="Proteomes" id="UP001492541"/>
    </source>
</evidence>
<accession>A0ABZ3H7A1</accession>
<organism evidence="2 3">
    <name type="scientific">Geoglobus acetivorans</name>
    <dbReference type="NCBI Taxonomy" id="565033"/>
    <lineage>
        <taxon>Archaea</taxon>
        <taxon>Methanobacteriati</taxon>
        <taxon>Methanobacteriota</taxon>
        <taxon>Archaeoglobi</taxon>
        <taxon>Archaeoglobales</taxon>
        <taxon>Archaeoglobaceae</taxon>
        <taxon>Geoglobus</taxon>
    </lineage>
</organism>
<dbReference type="Pfam" id="PF04307">
    <property type="entry name" value="YdjM"/>
    <property type="match status" value="1"/>
</dbReference>
<sequence length="158" mass="17708">MLKKTHLIASFTPVFIFTGNLEYALVASTFGVISDLDLALGMKHRTVTHSLLFAILVPLLSGIINPAYGVLALYGILSHIILDMLTKSGVELYWPLKRRVRISRFSYNSVVPNYLIILACILALYYYSAEKIGVISGLPIFKEALKFPDININLFFRP</sequence>
<feature type="transmembrane region" description="Helical" evidence="1">
    <location>
        <begin position="51"/>
        <end position="77"/>
    </location>
</feature>
<dbReference type="GeneID" id="90448953"/>
<dbReference type="GO" id="GO:0016787">
    <property type="term" value="F:hydrolase activity"/>
    <property type="evidence" value="ECO:0007669"/>
    <property type="project" value="UniProtKB-KW"/>
</dbReference>
<dbReference type="Proteomes" id="UP001492541">
    <property type="component" value="Chromosome"/>
</dbReference>
<feature type="transmembrane region" description="Helical" evidence="1">
    <location>
        <begin position="105"/>
        <end position="127"/>
    </location>
</feature>
<dbReference type="RefSeq" id="WP_193807929.1">
    <property type="nucleotide sequence ID" value="NZ_CP087714.1"/>
</dbReference>
<dbReference type="PANTHER" id="PTHR35531:SF1">
    <property type="entry name" value="INNER MEMBRANE PROTEIN YBCI-RELATED"/>
    <property type="match status" value="1"/>
</dbReference>
<dbReference type="EMBL" id="CP087714">
    <property type="protein sequence ID" value="XAT64663.1"/>
    <property type="molecule type" value="Genomic_DNA"/>
</dbReference>
<protein>
    <submittedName>
        <fullName evidence="2">Metal-dependent hydrolase</fullName>
    </submittedName>
</protein>
<keyword evidence="3" id="KW-1185">Reference proteome</keyword>
<keyword evidence="1" id="KW-0472">Membrane</keyword>
<name>A0ABZ3H7A1_GEOAI</name>
<reference evidence="2 3" key="1">
    <citation type="submission" date="2021-11" db="EMBL/GenBank/DDBJ databases">
        <title>Whole genome of Geoglobus acetivorans.</title>
        <authorList>
            <person name="Liu D."/>
        </authorList>
    </citation>
    <scope>NUCLEOTIDE SEQUENCE [LARGE SCALE GENOMIC DNA]</scope>
    <source>
        <strain evidence="2 3">SBH6</strain>
    </source>
</reference>
<evidence type="ECO:0000256" key="1">
    <source>
        <dbReference type="SAM" id="Phobius"/>
    </source>
</evidence>
<gene>
    <name evidence="2" type="ORF">LPQ35_04670</name>
</gene>